<dbReference type="Pfam" id="PF01544">
    <property type="entry name" value="CorA"/>
    <property type="match status" value="1"/>
</dbReference>
<dbReference type="InterPro" id="IPR002523">
    <property type="entry name" value="MgTranspt_CorA/ZnTranspt_ZntB"/>
</dbReference>
<proteinExistence type="predicted"/>
<dbReference type="OrthoDB" id="5430812at2759"/>
<gene>
    <name evidence="3" type="ORF">CH35J_009550</name>
</gene>
<name>A0A4T0VQ28_9PEZI</name>
<organism evidence="3 4">
    <name type="scientific">Colletotrichum higginsianum</name>
    <dbReference type="NCBI Taxonomy" id="80884"/>
    <lineage>
        <taxon>Eukaryota</taxon>
        <taxon>Fungi</taxon>
        <taxon>Dikarya</taxon>
        <taxon>Ascomycota</taxon>
        <taxon>Pezizomycotina</taxon>
        <taxon>Sordariomycetes</taxon>
        <taxon>Hypocreomycetidae</taxon>
        <taxon>Glomerellales</taxon>
        <taxon>Glomerellaceae</taxon>
        <taxon>Colletotrichum</taxon>
        <taxon>Colletotrichum destructivum species complex</taxon>
    </lineage>
</organism>
<comment type="subcellular location">
    <subcellularLocation>
        <location evidence="1">Cell membrane</location>
        <topology evidence="1">Multi-pass membrane protein</topology>
    </subcellularLocation>
</comment>
<dbReference type="GO" id="GO:0015087">
    <property type="term" value="F:cobalt ion transmembrane transporter activity"/>
    <property type="evidence" value="ECO:0007669"/>
    <property type="project" value="TreeGrafter"/>
</dbReference>
<dbReference type="PANTHER" id="PTHR46494:SF1">
    <property type="entry name" value="CORA FAMILY METAL ION TRANSPORTER (EUROFUNG)"/>
    <property type="match status" value="1"/>
</dbReference>
<evidence type="ECO:0000313" key="3">
    <source>
        <dbReference type="EMBL" id="TIC94147.1"/>
    </source>
</evidence>
<keyword evidence="2" id="KW-0472">Membrane</keyword>
<evidence type="ECO:0008006" key="5">
    <source>
        <dbReference type="Google" id="ProtNLM"/>
    </source>
</evidence>
<dbReference type="GO" id="GO:0005886">
    <property type="term" value="C:plasma membrane"/>
    <property type="evidence" value="ECO:0007669"/>
    <property type="project" value="UniProtKB-SubCell"/>
</dbReference>
<dbReference type="GO" id="GO:0015095">
    <property type="term" value="F:magnesium ion transmembrane transporter activity"/>
    <property type="evidence" value="ECO:0007669"/>
    <property type="project" value="TreeGrafter"/>
</dbReference>
<sequence>MASKLTDSLRDKFRDLDNNDVYTSVKAQAASDQARNFVVEFNHDEAKIASGLSSDEFGVLLGQKSPDGMVRWINIWSPSKQTSVVKQIGNRYGFSPRLQALMVAPNLASVLEVDNKQDSKQGDIESVLMHDEPKAQPSTHTTEQSLEDIEIYQLVKETVNYTSIDQGKEFLCIGANWLHRRPSVGDAEKAQRVLPPWHWSWLTLCSDSVVISFHETPPTEQPGREDWARDELQSMRSNTLSVLCQLSKHGIADFTDRLVSFKRVRQALSVTEPRAKVACEGSSNLFYYLFEDYSAAMPVLKTSKLQLEHLSDQIFGSRHGYFEPSENVSGEVNISPSARSRFERLGDRLQLLMLNTIQERLEEQKALSDTYFSLTAQKDSQATARLSRSATLLAKLSVFFLPITFMTSYFSVEIPDLVEHYTPKMYWICFAIIAGLSFVSLFFFGRMLETVSDTLEGWADSVSGRARGLTGSNVHHDRDEQ</sequence>
<dbReference type="Gene3D" id="1.20.58.340">
    <property type="entry name" value="Magnesium transport protein CorA, transmembrane region"/>
    <property type="match status" value="1"/>
</dbReference>
<feature type="transmembrane region" description="Helical" evidence="2">
    <location>
        <begin position="392"/>
        <end position="412"/>
    </location>
</feature>
<keyword evidence="2" id="KW-0812">Transmembrane</keyword>
<feature type="transmembrane region" description="Helical" evidence="2">
    <location>
        <begin position="424"/>
        <end position="444"/>
    </location>
</feature>
<evidence type="ECO:0000256" key="1">
    <source>
        <dbReference type="ARBA" id="ARBA00004651"/>
    </source>
</evidence>
<dbReference type="GO" id="GO:0050897">
    <property type="term" value="F:cobalt ion binding"/>
    <property type="evidence" value="ECO:0007669"/>
    <property type="project" value="TreeGrafter"/>
</dbReference>
<comment type="caution">
    <text evidence="3">The sequence shown here is derived from an EMBL/GenBank/DDBJ whole genome shotgun (WGS) entry which is preliminary data.</text>
</comment>
<dbReference type="GO" id="GO:0000287">
    <property type="term" value="F:magnesium ion binding"/>
    <property type="evidence" value="ECO:0007669"/>
    <property type="project" value="TreeGrafter"/>
</dbReference>
<accession>A0A4T0VQ28</accession>
<protein>
    <recommendedName>
        <fullName evidence="5">ADP-ribosylation factor</fullName>
    </recommendedName>
</protein>
<reference evidence="3 4" key="1">
    <citation type="journal article" date="2019" name="Genome Biol. Evol.">
        <title>Genomic Plasticity Mediated by Transposable Elements in the Plant Pathogenic Fungus Colletotrichum higginsianum.</title>
        <authorList>
            <person name="Tsushima A."/>
            <person name="Gan P."/>
            <person name="Kumakura N."/>
            <person name="Narusaka M."/>
            <person name="Takano Y."/>
            <person name="Narusaka Y."/>
            <person name="Shirasu K."/>
        </authorList>
    </citation>
    <scope>NUCLEOTIDE SEQUENCE [LARGE SCALE GENOMIC DNA]</scope>
    <source>
        <strain evidence="3 4">MAFF305635-RFP</strain>
    </source>
</reference>
<dbReference type="AlphaFoldDB" id="A0A4T0VQ28"/>
<keyword evidence="2" id="KW-1133">Transmembrane helix</keyword>
<evidence type="ECO:0000313" key="4">
    <source>
        <dbReference type="Proteomes" id="UP000305883"/>
    </source>
</evidence>
<dbReference type="PANTHER" id="PTHR46494">
    <property type="entry name" value="CORA FAMILY METAL ION TRANSPORTER (EUROFUNG)"/>
    <property type="match status" value="1"/>
</dbReference>
<dbReference type="Proteomes" id="UP000305883">
    <property type="component" value="Unassembled WGS sequence"/>
</dbReference>
<dbReference type="EMBL" id="MWPZ01000007">
    <property type="protein sequence ID" value="TIC94147.1"/>
    <property type="molecule type" value="Genomic_DNA"/>
</dbReference>
<evidence type="ECO:0000256" key="2">
    <source>
        <dbReference type="SAM" id="Phobius"/>
    </source>
</evidence>